<keyword evidence="1" id="KW-0472">Membrane</keyword>
<reference evidence="2 3" key="1">
    <citation type="submission" date="2016-10" db="EMBL/GenBank/DDBJ databases">
        <authorList>
            <person name="de Groot N.N."/>
        </authorList>
    </citation>
    <scope>NUCLEOTIDE SEQUENCE [LARGE SCALE GENOMIC DNA]</scope>
    <source>
        <strain evidence="2 3">U95</strain>
    </source>
</reference>
<dbReference type="Proteomes" id="UP000198767">
    <property type="component" value="Unassembled WGS sequence"/>
</dbReference>
<dbReference type="SUPFAM" id="SSF48452">
    <property type="entry name" value="TPR-like"/>
    <property type="match status" value="1"/>
</dbReference>
<dbReference type="InterPro" id="IPR011990">
    <property type="entry name" value="TPR-like_helical_dom_sf"/>
</dbReference>
<dbReference type="STRING" id="1156985.SAMN04488118_11119"/>
<dbReference type="RefSeq" id="WP_090220430.1">
    <property type="nucleotide sequence ID" value="NZ_FMWG01000011.1"/>
</dbReference>
<sequence length="553" mass="62178">MAQLFSDNDILEYMSQIEASGVLGRSKRRKRLLEHLLRSEQEGAGERLKAYSIGLDIFGKPEQFDPSTDSVVRVEMGRLRAAIALFEASNFSETRIEVNIPLGTYRPVVSLRTTPTASPEQSTPTPVLQSPPKTNNRWWLALGALLAVLTIVLSVWYQLVEQTRPSEATLTVALPQSDHETAHGQAVRSLLAQSLSRSDTIRVVDNMEEAIATRSATTFLLSLQMFEDTHGFRTLVELRDADTTRVIWGKSFFSSDMQEQLDLAETRIARELRVRLFGASKSVLETMALEDMSPEALFVLSTWVPGPAQSSIDWEEERIHLARLALEKDPNFGAAHSVLADKLAYLSNVYGPADTAENRQAAEYHARRAMELSPLDPDVVFNVAQSHWHSGRIAESHATMRRVIELDSSHDLARFLHLVVPYTCETAPDSVVEAAIAFDAALSPDNPIRWLTLTWTGWLHSYRQEWEKALAVEEQAALIFQIPYTFMRRAMVLNKLGRPEDAAQVIEQHDISWSKFSSSYYVDNTIPRLCSENPKPELFIEPYVALKEALGKD</sequence>
<dbReference type="OrthoDB" id="54411at2"/>
<organism evidence="2 3">
    <name type="scientific">Epibacterium ulvae</name>
    <dbReference type="NCBI Taxonomy" id="1156985"/>
    <lineage>
        <taxon>Bacteria</taxon>
        <taxon>Pseudomonadati</taxon>
        <taxon>Pseudomonadota</taxon>
        <taxon>Alphaproteobacteria</taxon>
        <taxon>Rhodobacterales</taxon>
        <taxon>Roseobacteraceae</taxon>
        <taxon>Epibacterium</taxon>
    </lineage>
</organism>
<evidence type="ECO:0000313" key="3">
    <source>
        <dbReference type="Proteomes" id="UP000198767"/>
    </source>
</evidence>
<gene>
    <name evidence="2" type="ORF">SAMN04488118_11119</name>
</gene>
<feature type="transmembrane region" description="Helical" evidence="1">
    <location>
        <begin position="138"/>
        <end position="157"/>
    </location>
</feature>
<dbReference type="EMBL" id="FMWG01000011">
    <property type="protein sequence ID" value="SCZ70828.1"/>
    <property type="molecule type" value="Genomic_DNA"/>
</dbReference>
<evidence type="ECO:0000313" key="2">
    <source>
        <dbReference type="EMBL" id="SCZ70828.1"/>
    </source>
</evidence>
<accession>A0A1G5RAE9</accession>
<keyword evidence="1" id="KW-0812">Transmembrane</keyword>
<dbReference type="AlphaFoldDB" id="A0A1G5RAE9"/>
<keyword evidence="1" id="KW-1133">Transmembrane helix</keyword>
<evidence type="ECO:0000256" key="1">
    <source>
        <dbReference type="SAM" id="Phobius"/>
    </source>
</evidence>
<proteinExistence type="predicted"/>
<evidence type="ECO:0008006" key="4">
    <source>
        <dbReference type="Google" id="ProtNLM"/>
    </source>
</evidence>
<dbReference type="Gene3D" id="1.25.40.10">
    <property type="entry name" value="Tetratricopeptide repeat domain"/>
    <property type="match status" value="1"/>
</dbReference>
<protein>
    <recommendedName>
        <fullName evidence="4">TolB amino-terminal domain-containing protein</fullName>
    </recommendedName>
</protein>
<keyword evidence="3" id="KW-1185">Reference proteome</keyword>
<name>A0A1G5RAE9_9RHOB</name>